<dbReference type="RefSeq" id="WP_132082395.1">
    <property type="nucleotide sequence ID" value="NZ_SLUI01000011.1"/>
</dbReference>
<reference evidence="4 5" key="1">
    <citation type="submission" date="2019-03" db="EMBL/GenBank/DDBJ databases">
        <title>Genomic Encyclopedia of Type Strains, Phase IV (KMG-IV): sequencing the most valuable type-strain genomes for metagenomic binning, comparative biology and taxonomic classification.</title>
        <authorList>
            <person name="Goeker M."/>
        </authorList>
    </citation>
    <scope>NUCLEOTIDE SEQUENCE [LARGE SCALE GENOMIC DNA]</scope>
    <source>
        <strain evidence="4 5">DSM 15969</strain>
    </source>
</reference>
<feature type="domain" description="Baseplate J-like central" evidence="2">
    <location>
        <begin position="176"/>
        <end position="256"/>
    </location>
</feature>
<accession>A0A4R1PX86</accession>
<evidence type="ECO:0000313" key="4">
    <source>
        <dbReference type="EMBL" id="TCL35656.1"/>
    </source>
</evidence>
<dbReference type="InterPro" id="IPR058530">
    <property type="entry name" value="Baseplate_J-like_C"/>
</dbReference>
<dbReference type="Pfam" id="PF26079">
    <property type="entry name" value="Baseplate_J_C"/>
    <property type="match status" value="1"/>
</dbReference>
<evidence type="ECO:0000256" key="1">
    <source>
        <dbReference type="ARBA" id="ARBA00038087"/>
    </source>
</evidence>
<proteinExistence type="inferred from homology"/>
<dbReference type="InterPro" id="IPR052399">
    <property type="entry name" value="Phage_Baseplate_Assmbl_Protein"/>
</dbReference>
<evidence type="ECO:0000259" key="2">
    <source>
        <dbReference type="Pfam" id="PF26078"/>
    </source>
</evidence>
<dbReference type="InterPro" id="IPR058531">
    <property type="entry name" value="Baseplate_J_M"/>
</dbReference>
<dbReference type="Proteomes" id="UP000295063">
    <property type="component" value="Unassembled WGS sequence"/>
</dbReference>
<feature type="domain" description="Baseplate J-like C-terminal" evidence="3">
    <location>
        <begin position="262"/>
        <end position="349"/>
    </location>
</feature>
<dbReference type="OrthoDB" id="2554267at2"/>
<organism evidence="4 5">
    <name type="scientific">Anaerospora hongkongensis</name>
    <dbReference type="NCBI Taxonomy" id="244830"/>
    <lineage>
        <taxon>Bacteria</taxon>
        <taxon>Bacillati</taxon>
        <taxon>Bacillota</taxon>
        <taxon>Negativicutes</taxon>
        <taxon>Selenomonadales</taxon>
        <taxon>Sporomusaceae</taxon>
        <taxon>Anaerospora</taxon>
    </lineage>
</organism>
<keyword evidence="5" id="KW-1185">Reference proteome</keyword>
<dbReference type="PANTHER" id="PTHR37829">
    <property type="entry name" value="PHAGE-LIKE ELEMENT PBSX PROTEIN XKDT"/>
    <property type="match status" value="1"/>
</dbReference>
<dbReference type="Pfam" id="PF26078">
    <property type="entry name" value="Baseplate_J_M"/>
    <property type="match status" value="1"/>
</dbReference>
<evidence type="ECO:0000313" key="5">
    <source>
        <dbReference type="Proteomes" id="UP000295063"/>
    </source>
</evidence>
<protein>
    <submittedName>
        <fullName evidence="4">Putative phage protein gp47/JayE</fullName>
    </submittedName>
</protein>
<name>A0A4R1PX86_9FIRM</name>
<comment type="similarity">
    <text evidence="1">Belongs to the Mu gp47/PBSX XkdT family.</text>
</comment>
<evidence type="ECO:0000259" key="3">
    <source>
        <dbReference type="Pfam" id="PF26079"/>
    </source>
</evidence>
<comment type="caution">
    <text evidence="4">The sequence shown here is derived from an EMBL/GenBank/DDBJ whole genome shotgun (WGS) entry which is preliminary data.</text>
</comment>
<gene>
    <name evidence="4" type="ORF">EV210_111122</name>
</gene>
<dbReference type="PANTHER" id="PTHR37829:SF3">
    <property type="entry name" value="PROTEIN JAYE-RELATED"/>
    <property type="match status" value="1"/>
</dbReference>
<sequence length="351" mass="38743">MYENLTFDVIMQRMLAKVPDTVDKREGSVIWDALAPAALELQLAYIEMDVILNESFADTQSRTYLIKRAAERGITPTAATYAIAKGQFNIDVPIGSRYSLDELNYVVTEKISNGIFKLRCETFGSDANSYLGALIPIDYINGLQTAVLTEILIPGEDEEETEAFRTRYFNSFDRISFGGNRADYIEKVEKIQGVGGVKPYRAWQGGGTVKLVIINSEWQAPTTEMVNAVQTAIDPTVNAGDGLGIAPIDHVVTVFGVTNQVINLETNITYQSGWSFTESKPYIEEAIDAYFLELSKTWDETDNLIVRVSQIETRLLNAAGVIDIQDTKINGVQGNFVVPADSIPVRGSIIA</sequence>
<dbReference type="EMBL" id="SLUI01000011">
    <property type="protein sequence ID" value="TCL35656.1"/>
    <property type="molecule type" value="Genomic_DNA"/>
</dbReference>
<dbReference type="AlphaFoldDB" id="A0A4R1PX86"/>